<dbReference type="GO" id="GO:0008168">
    <property type="term" value="F:methyltransferase activity"/>
    <property type="evidence" value="ECO:0007669"/>
    <property type="project" value="UniProtKB-KW"/>
</dbReference>
<dbReference type="GO" id="GO:0032259">
    <property type="term" value="P:methylation"/>
    <property type="evidence" value="ECO:0007669"/>
    <property type="project" value="UniProtKB-KW"/>
</dbReference>
<dbReference type="AlphaFoldDB" id="A0A2X2X705"/>
<sequence length="83" mass="9784">MKYPGGKSKCFQRLINIMPQHHTYIETHPGGGTVMRNKLPADRNIGIELDINIVQRWRDEEDNVCERVHTDAVSFLRNYKFKR</sequence>
<dbReference type="InterPro" id="IPR029063">
    <property type="entry name" value="SAM-dependent_MTases_sf"/>
</dbReference>
<dbReference type="EMBL" id="UAVY01000001">
    <property type="protein sequence ID" value="SQB21940.1"/>
    <property type="molecule type" value="Genomic_DNA"/>
</dbReference>
<dbReference type="SUPFAM" id="SSF53335">
    <property type="entry name" value="S-adenosyl-L-methionine-dependent methyltransferases"/>
    <property type="match status" value="1"/>
</dbReference>
<reference evidence="1 2" key="1">
    <citation type="submission" date="2018-06" db="EMBL/GenBank/DDBJ databases">
        <authorList>
            <consortium name="Pathogen Informatics"/>
            <person name="Doyle S."/>
        </authorList>
    </citation>
    <scope>NUCLEOTIDE SEQUENCE [LARGE SCALE GENOMIC DNA]</scope>
    <source>
        <strain evidence="1 2">NCTC10786</strain>
    </source>
</reference>
<dbReference type="Proteomes" id="UP000251584">
    <property type="component" value="Unassembled WGS sequence"/>
</dbReference>
<keyword evidence="1" id="KW-0489">Methyltransferase</keyword>
<proteinExistence type="predicted"/>
<organism evidence="1 2">
    <name type="scientific">Citrobacter koseri</name>
    <name type="common">Citrobacter diversus</name>
    <dbReference type="NCBI Taxonomy" id="545"/>
    <lineage>
        <taxon>Bacteria</taxon>
        <taxon>Pseudomonadati</taxon>
        <taxon>Pseudomonadota</taxon>
        <taxon>Gammaproteobacteria</taxon>
        <taxon>Enterobacterales</taxon>
        <taxon>Enterobacteriaceae</taxon>
        <taxon>Citrobacter</taxon>
    </lineage>
</organism>
<evidence type="ECO:0000313" key="2">
    <source>
        <dbReference type="Proteomes" id="UP000251584"/>
    </source>
</evidence>
<protein>
    <submittedName>
        <fullName evidence="1">Site-specific DNA methylase</fullName>
    </submittedName>
</protein>
<gene>
    <name evidence="1" type="ORF">NCTC10786_01162</name>
</gene>
<keyword evidence="1" id="KW-0808">Transferase</keyword>
<name>A0A2X2X705_CITKO</name>
<evidence type="ECO:0000313" key="1">
    <source>
        <dbReference type="EMBL" id="SQB21940.1"/>
    </source>
</evidence>
<dbReference type="Gene3D" id="3.40.50.150">
    <property type="entry name" value="Vaccinia Virus protein VP39"/>
    <property type="match status" value="1"/>
</dbReference>
<accession>A0A2X2X705</accession>